<dbReference type="InterPro" id="IPR036388">
    <property type="entry name" value="WH-like_DNA-bd_sf"/>
</dbReference>
<dbReference type="PROSITE" id="PS00622">
    <property type="entry name" value="HTH_LUXR_1"/>
    <property type="match status" value="1"/>
</dbReference>
<dbReference type="PANTHER" id="PTHR44688">
    <property type="entry name" value="DNA-BINDING TRANSCRIPTIONAL ACTIVATOR DEVR_DOSR"/>
    <property type="match status" value="1"/>
</dbReference>
<evidence type="ECO:0000256" key="2">
    <source>
        <dbReference type="ARBA" id="ARBA00023125"/>
    </source>
</evidence>
<dbReference type="InterPro" id="IPR016032">
    <property type="entry name" value="Sig_transdc_resp-reg_C-effctor"/>
</dbReference>
<dbReference type="SUPFAM" id="SSF46894">
    <property type="entry name" value="C-terminal effector domain of the bipartite response regulators"/>
    <property type="match status" value="1"/>
</dbReference>
<evidence type="ECO:0000259" key="4">
    <source>
        <dbReference type="PROSITE" id="PS50043"/>
    </source>
</evidence>
<keyword evidence="3" id="KW-0804">Transcription</keyword>
<dbReference type="InterPro" id="IPR000792">
    <property type="entry name" value="Tscrpt_reg_LuxR_C"/>
</dbReference>
<dbReference type="Gene3D" id="1.10.10.10">
    <property type="entry name" value="Winged helix-like DNA-binding domain superfamily/Winged helix DNA-binding domain"/>
    <property type="match status" value="1"/>
</dbReference>
<feature type="domain" description="HTH luxR-type" evidence="4">
    <location>
        <begin position="69"/>
        <end position="128"/>
    </location>
</feature>
<dbReference type="EMBL" id="LZSX01000003">
    <property type="protein sequence ID" value="OBB89109.1"/>
    <property type="molecule type" value="Genomic_DNA"/>
</dbReference>
<comment type="caution">
    <text evidence="5">The sequence shown here is derived from an EMBL/GenBank/DDBJ whole genome shotgun (WGS) entry which is preliminary data.</text>
</comment>
<accession>A0A1A0W0Y4</accession>
<dbReference type="AlphaFoldDB" id="A0A1A0W0Y4"/>
<dbReference type="SMART" id="SM00421">
    <property type="entry name" value="HTH_LUXR"/>
    <property type="match status" value="1"/>
</dbReference>
<dbReference type="GO" id="GO:0003677">
    <property type="term" value="F:DNA binding"/>
    <property type="evidence" value="ECO:0007669"/>
    <property type="project" value="UniProtKB-KW"/>
</dbReference>
<evidence type="ECO:0000256" key="1">
    <source>
        <dbReference type="ARBA" id="ARBA00023015"/>
    </source>
</evidence>
<dbReference type="CDD" id="cd06170">
    <property type="entry name" value="LuxR_C_like"/>
    <property type="match status" value="1"/>
</dbReference>
<dbReference type="Pfam" id="PF00196">
    <property type="entry name" value="GerE"/>
    <property type="match status" value="1"/>
</dbReference>
<dbReference type="PRINTS" id="PR00038">
    <property type="entry name" value="HTHLUXR"/>
</dbReference>
<dbReference type="OrthoDB" id="9808843at2"/>
<evidence type="ECO:0000313" key="6">
    <source>
        <dbReference type="Proteomes" id="UP000091914"/>
    </source>
</evidence>
<sequence>MRADLARAQLLYGEWLRRERRRTDARIQLRIAHDMLDAMGMEAFAEWLTVSCKPLGRSPANVRSGRRKATDPAGTHLARMACDGLSNPEIGARLFISTRTVRYHLHNVFAKLDISSRSQLDRVFPSPV</sequence>
<keyword evidence="1" id="KW-0805">Transcription regulation</keyword>
<proteinExistence type="predicted"/>
<evidence type="ECO:0000313" key="5">
    <source>
        <dbReference type="EMBL" id="OBB89109.1"/>
    </source>
</evidence>
<evidence type="ECO:0000256" key="3">
    <source>
        <dbReference type="ARBA" id="ARBA00023163"/>
    </source>
</evidence>
<dbReference type="Proteomes" id="UP000091914">
    <property type="component" value="Unassembled WGS sequence"/>
</dbReference>
<organism evidence="5 6">
    <name type="scientific">Mycobacterium colombiense</name>
    <dbReference type="NCBI Taxonomy" id="339268"/>
    <lineage>
        <taxon>Bacteria</taxon>
        <taxon>Bacillati</taxon>
        <taxon>Actinomycetota</taxon>
        <taxon>Actinomycetes</taxon>
        <taxon>Mycobacteriales</taxon>
        <taxon>Mycobacteriaceae</taxon>
        <taxon>Mycobacterium</taxon>
        <taxon>Mycobacterium avium complex (MAC)</taxon>
    </lineage>
</organism>
<dbReference type="GO" id="GO:0006355">
    <property type="term" value="P:regulation of DNA-templated transcription"/>
    <property type="evidence" value="ECO:0007669"/>
    <property type="project" value="InterPro"/>
</dbReference>
<reference evidence="5 6" key="1">
    <citation type="submission" date="2016-06" db="EMBL/GenBank/DDBJ databases">
        <authorList>
            <person name="Kjaerup R.B."/>
            <person name="Dalgaard T.S."/>
            <person name="Juul-Madsen H.R."/>
        </authorList>
    </citation>
    <scope>NUCLEOTIDE SEQUENCE [LARGE SCALE GENOMIC DNA]</scope>
    <source>
        <strain evidence="5 6">852002-51834_SCH5396731</strain>
    </source>
</reference>
<name>A0A1A0W0Y4_9MYCO</name>
<keyword evidence="2" id="KW-0238">DNA-binding</keyword>
<dbReference type="PROSITE" id="PS50043">
    <property type="entry name" value="HTH_LUXR_2"/>
    <property type="match status" value="1"/>
</dbReference>
<dbReference type="PANTHER" id="PTHR44688:SF16">
    <property type="entry name" value="DNA-BINDING TRANSCRIPTIONAL ACTIVATOR DEVR_DOSR"/>
    <property type="match status" value="1"/>
</dbReference>
<protein>
    <recommendedName>
        <fullName evidence="4">HTH luxR-type domain-containing protein</fullName>
    </recommendedName>
</protein>
<gene>
    <name evidence="5" type="ORF">A5760_22960</name>
</gene>